<dbReference type="AlphaFoldDB" id="A0A1N5U3L4"/>
<dbReference type="RefSeq" id="WP_143728175.1">
    <property type="nucleotide sequence ID" value="NZ_FSQT01000001.1"/>
</dbReference>
<dbReference type="EMBL" id="FSQT01000001">
    <property type="protein sequence ID" value="SIM55384.1"/>
    <property type="molecule type" value="Genomic_DNA"/>
</dbReference>
<name>A0A1N5U3L4_9ACTN</name>
<accession>A0A1N5U3L4</accession>
<reference evidence="2" key="1">
    <citation type="submission" date="2016-12" db="EMBL/GenBank/DDBJ databases">
        <authorList>
            <person name="Varghese N."/>
            <person name="Submissions S."/>
        </authorList>
    </citation>
    <scope>NUCLEOTIDE SEQUENCE [LARGE SCALE GENOMIC DNA]</scope>
    <source>
        <strain evidence="2">DSM 45599</strain>
    </source>
</reference>
<dbReference type="OrthoDB" id="9804511at2"/>
<dbReference type="Proteomes" id="UP000185124">
    <property type="component" value="Unassembled WGS sequence"/>
</dbReference>
<keyword evidence="2" id="KW-1185">Reference proteome</keyword>
<sequence length="115" mass="12060">MTPTSPLPPLRLRRNSIRPPVWDVEVEAGSRHIGTNAYVTVNARNADDVPLTIELITSYASRTVAGVVPGKAAYQAFNTRSTLVPAGIATVKVTGTRDGSTVTAQIEAPYGALGG</sequence>
<protein>
    <submittedName>
        <fullName evidence="1">Uncharacterized protein</fullName>
    </submittedName>
</protein>
<gene>
    <name evidence="1" type="ORF">SAMN04489832_0588</name>
</gene>
<proteinExistence type="predicted"/>
<organism evidence="1 2">
    <name type="scientific">Micromonospora cremea</name>
    <dbReference type="NCBI Taxonomy" id="709881"/>
    <lineage>
        <taxon>Bacteria</taxon>
        <taxon>Bacillati</taxon>
        <taxon>Actinomycetota</taxon>
        <taxon>Actinomycetes</taxon>
        <taxon>Micromonosporales</taxon>
        <taxon>Micromonosporaceae</taxon>
        <taxon>Micromonospora</taxon>
    </lineage>
</organism>
<evidence type="ECO:0000313" key="2">
    <source>
        <dbReference type="Proteomes" id="UP000185124"/>
    </source>
</evidence>
<evidence type="ECO:0000313" key="1">
    <source>
        <dbReference type="EMBL" id="SIM55384.1"/>
    </source>
</evidence>